<organism evidence="5">
    <name type="scientific">Triticum urartu</name>
    <name type="common">Red wild einkorn</name>
    <name type="synonym">Crithodium urartu</name>
    <dbReference type="NCBI Taxonomy" id="4572"/>
    <lineage>
        <taxon>Eukaryota</taxon>
        <taxon>Viridiplantae</taxon>
        <taxon>Streptophyta</taxon>
        <taxon>Embryophyta</taxon>
        <taxon>Tracheophyta</taxon>
        <taxon>Spermatophyta</taxon>
        <taxon>Magnoliopsida</taxon>
        <taxon>Liliopsida</taxon>
        <taxon>Poales</taxon>
        <taxon>Poaceae</taxon>
        <taxon>BOP clade</taxon>
        <taxon>Pooideae</taxon>
        <taxon>Triticodae</taxon>
        <taxon>Triticeae</taxon>
        <taxon>Triticinae</taxon>
        <taxon>Triticum</taxon>
    </lineage>
</organism>
<dbReference type="OMA" id="AFIMEIC"/>
<dbReference type="InterPro" id="IPR001661">
    <property type="entry name" value="Glyco_hydro_37"/>
</dbReference>
<comment type="similarity">
    <text evidence="1 4">Belongs to the glycosyl hydrolase 37 family.</text>
</comment>
<dbReference type="AlphaFoldDB" id="M7ZUW8"/>
<dbReference type="InterPro" id="IPR018232">
    <property type="entry name" value="Glyco_hydro_37_CS"/>
</dbReference>
<evidence type="ECO:0000256" key="1">
    <source>
        <dbReference type="ARBA" id="ARBA00005615"/>
    </source>
</evidence>
<dbReference type="EMBL" id="KD024983">
    <property type="protein sequence ID" value="EMS66963.1"/>
    <property type="molecule type" value="Genomic_DNA"/>
</dbReference>
<evidence type="ECO:0000256" key="3">
    <source>
        <dbReference type="ARBA" id="ARBA00023295"/>
    </source>
</evidence>
<name>M7ZUW8_TRIUA</name>
<dbReference type="GO" id="GO:0004555">
    <property type="term" value="F:alpha,alpha-trehalase activity"/>
    <property type="evidence" value="ECO:0007669"/>
    <property type="project" value="UniProtKB-EC"/>
</dbReference>
<dbReference type="Pfam" id="PF01204">
    <property type="entry name" value="Trehalase"/>
    <property type="match status" value="2"/>
</dbReference>
<evidence type="ECO:0000256" key="2">
    <source>
        <dbReference type="ARBA" id="ARBA00022801"/>
    </source>
</evidence>
<dbReference type="InterPro" id="IPR008928">
    <property type="entry name" value="6-hairpin_glycosidase_sf"/>
</dbReference>
<comment type="catalytic activity">
    <reaction evidence="4">
        <text>alpha,alpha-trehalose + H2O = alpha-D-glucose + beta-D-glucose</text>
        <dbReference type="Rhea" id="RHEA:32675"/>
        <dbReference type="ChEBI" id="CHEBI:15377"/>
        <dbReference type="ChEBI" id="CHEBI:15903"/>
        <dbReference type="ChEBI" id="CHEBI:16551"/>
        <dbReference type="ChEBI" id="CHEBI:17925"/>
        <dbReference type="EC" id="3.2.1.28"/>
    </reaction>
</comment>
<protein>
    <recommendedName>
        <fullName evidence="4">Trehalase</fullName>
        <ecNumber evidence="4">3.2.1.28</ecNumber>
    </recommendedName>
    <alternativeName>
        <fullName evidence="4">Alpha-trehalose glucohydrolase</fullName>
    </alternativeName>
</protein>
<evidence type="ECO:0000313" key="5">
    <source>
        <dbReference type="EMBL" id="EMS66963.1"/>
    </source>
</evidence>
<gene>
    <name evidence="5" type="ORF">TRIUR3_33217</name>
</gene>
<dbReference type="PANTHER" id="PTHR23403:SF1">
    <property type="entry name" value="TREHALASE"/>
    <property type="match status" value="1"/>
</dbReference>
<dbReference type="Gene3D" id="1.50.10.10">
    <property type="match status" value="2"/>
</dbReference>
<accession>M7ZUW8</accession>
<keyword evidence="3 4" id="KW-0326">Glycosidase</keyword>
<dbReference type="EC" id="3.2.1.28" evidence="4"/>
<dbReference type="eggNOG" id="KOG0602">
    <property type="taxonomic scope" value="Eukaryota"/>
</dbReference>
<dbReference type="GO" id="GO:0005993">
    <property type="term" value="P:trehalose catabolic process"/>
    <property type="evidence" value="ECO:0007669"/>
    <property type="project" value="TreeGrafter"/>
</dbReference>
<sequence length="362" mass="40075">MTAAHLRLASVLVVIGRRGLLVSKMYDTAKDIVLNLVYLVEEYGFVLNGARSYYTNRSESFAMSKINSICSLCCFQDEELASKLNSTAAKEKLYHQIASAAESGWDFSSRWMSNSTDMTTLVTTFVIPVDLNTFICKMERDIAVFAKLIGEKATAELFSQASKARHTAIESLLWNSEMEQWLDYWLPTDGNCQGPYKWELKSQNRNIFASNFVPLWLNAHNSGLGPFLDEAKSVRVMRSLQASGLVCPAGIATSVSNTGQQWDFPNGWAPLQHLIAEGLLNSGSTEAKEFAEDIATRWVRTNYAAYKSSGAMHEKYDVEACGKSGGGGEYKPQTGFGWSNGVLLAFLEELGWSHDKEIGCPS</sequence>
<dbReference type="PANTHER" id="PTHR23403">
    <property type="entry name" value="TREHALASE"/>
    <property type="match status" value="1"/>
</dbReference>
<dbReference type="STRING" id="4572.M7ZUW8"/>
<dbReference type="SUPFAM" id="SSF48208">
    <property type="entry name" value="Six-hairpin glycosidases"/>
    <property type="match status" value="1"/>
</dbReference>
<dbReference type="PROSITE" id="PS00928">
    <property type="entry name" value="TREHALASE_2"/>
    <property type="match status" value="1"/>
</dbReference>
<proteinExistence type="inferred from homology"/>
<evidence type="ECO:0000256" key="4">
    <source>
        <dbReference type="RuleBase" id="RU361180"/>
    </source>
</evidence>
<keyword evidence="2 4" id="KW-0378">Hydrolase</keyword>
<reference evidence="5" key="1">
    <citation type="journal article" date="2013" name="Nature">
        <title>Draft genome of the wheat A-genome progenitor Triticum urartu.</title>
        <authorList>
            <person name="Ling H.Q."/>
            <person name="Zhao S."/>
            <person name="Liu D."/>
            <person name="Wang J."/>
            <person name="Sun H."/>
            <person name="Zhang C."/>
            <person name="Fan H."/>
            <person name="Li D."/>
            <person name="Dong L."/>
            <person name="Tao Y."/>
            <person name="Gao C."/>
            <person name="Wu H."/>
            <person name="Li Y."/>
            <person name="Cui Y."/>
            <person name="Guo X."/>
            <person name="Zheng S."/>
            <person name="Wang B."/>
            <person name="Yu K."/>
            <person name="Liang Q."/>
            <person name="Yang W."/>
            <person name="Lou X."/>
            <person name="Chen J."/>
            <person name="Feng M."/>
            <person name="Jian J."/>
            <person name="Zhang X."/>
            <person name="Luo G."/>
            <person name="Jiang Y."/>
            <person name="Liu J."/>
            <person name="Wang Z."/>
            <person name="Sha Y."/>
            <person name="Zhang B."/>
            <person name="Wu H."/>
            <person name="Tang D."/>
            <person name="Shen Q."/>
            <person name="Xue P."/>
            <person name="Zou S."/>
            <person name="Wang X."/>
            <person name="Liu X."/>
            <person name="Wang F."/>
            <person name="Yang Y."/>
            <person name="An X."/>
            <person name="Dong Z."/>
            <person name="Zhang K."/>
            <person name="Zhang X."/>
            <person name="Luo M.C."/>
            <person name="Dvorak J."/>
            <person name="Tong Y."/>
            <person name="Wang J."/>
            <person name="Yang H."/>
            <person name="Li Z."/>
            <person name="Wang D."/>
            <person name="Zhang A."/>
            <person name="Wang J."/>
        </authorList>
    </citation>
    <scope>NUCLEOTIDE SEQUENCE</scope>
</reference>
<dbReference type="PRINTS" id="PR00744">
    <property type="entry name" value="GLHYDRLASE37"/>
</dbReference>
<dbReference type="InterPro" id="IPR012341">
    <property type="entry name" value="6hp_glycosidase-like_sf"/>
</dbReference>